<sequence length="608" mass="66652">MFAPRGNPSKIIALIASVASLSNFLEGYSSSYPNTAGDSFREFINNSYIERGTGPLSSWEFTWFWSFLLNIWFLGYLAGTLCTPIVTETYGRKNSLCLANAVSLLGTAVSALGLLLHLPELLLCGRSIAAVGSGLSFGALILFIQETTPTAYRGTCSFLSEVSYLAVNVIGMGMGMDLLLGHNLLALVGIGAVPGVLSVLVVLPLKESPKFLLINQNDRTKALEALDFYHGIQLDNHSAFISEVMKEMVENRRGGGDGGANLSLWGAMVEVVREPHLRKAVAIGTLALQTIVGIWPIIYISTDLLETHFDVESSQYSSLAFICANFFASIIGACTVEKFDAFFCRFLCLKNILCHFWFGRRPMLIFCAVANTLCLCAYIVFDRMTTEGSILYTNNHFKYGCVASLVAYGITYGVALGPIAFFITSELVPQRFRSLVQSVVFCINTVINFIFSFITLPLYELIDVWSFIPLFIIPSVVSIWYLVRELPETKGREIHEIVEQLKKGSRRRSSSEVTTPHSKTSWPPSNPPTTTEKSWSEIPDILLPSCGHSKNSLIKSAVGGASIAATIIRVVAHAQRTGAAATGESLEGLEERERRANIDPLAPKKEIL</sequence>
<feature type="transmembrane region" description="Helical" evidence="6">
    <location>
        <begin position="63"/>
        <end position="86"/>
    </location>
</feature>
<proteinExistence type="predicted"/>
<dbReference type="WBParaSite" id="Gr19_v10_g3490.t2">
    <property type="protein sequence ID" value="Gr19_v10_g3490.t2"/>
    <property type="gene ID" value="Gr19_v10_g3490"/>
</dbReference>
<evidence type="ECO:0000313" key="8">
    <source>
        <dbReference type="Proteomes" id="UP000887572"/>
    </source>
</evidence>
<evidence type="ECO:0000256" key="3">
    <source>
        <dbReference type="ARBA" id="ARBA00022989"/>
    </source>
</evidence>
<keyword evidence="8" id="KW-1185">Reference proteome</keyword>
<accession>A0A914HT10</accession>
<dbReference type="InterPro" id="IPR036259">
    <property type="entry name" value="MFS_trans_sf"/>
</dbReference>
<dbReference type="PROSITE" id="PS50850">
    <property type="entry name" value="MFS"/>
    <property type="match status" value="1"/>
</dbReference>
<keyword evidence="3 6" id="KW-1133">Transmembrane helix</keyword>
<feature type="transmembrane region" description="Helical" evidence="6">
    <location>
        <begin position="435"/>
        <end position="458"/>
    </location>
</feature>
<feature type="transmembrane region" description="Helical" evidence="6">
    <location>
        <begin position="182"/>
        <end position="203"/>
    </location>
</feature>
<feature type="transmembrane region" description="Helical" evidence="6">
    <location>
        <begin position="125"/>
        <end position="144"/>
    </location>
</feature>
<comment type="subcellular location">
    <subcellularLocation>
        <location evidence="1">Membrane</location>
        <topology evidence="1">Multi-pass membrane protein</topology>
    </subcellularLocation>
</comment>
<feature type="domain" description="Major facilitator superfamily (MFS) profile" evidence="7">
    <location>
        <begin position="15"/>
        <end position="490"/>
    </location>
</feature>
<feature type="transmembrane region" description="Helical" evidence="6">
    <location>
        <begin position="156"/>
        <end position="176"/>
    </location>
</feature>
<dbReference type="PANTHER" id="PTHR23503">
    <property type="entry name" value="SOLUTE CARRIER FAMILY 2"/>
    <property type="match status" value="1"/>
</dbReference>
<dbReference type="Proteomes" id="UP000887572">
    <property type="component" value="Unplaced"/>
</dbReference>
<dbReference type="GO" id="GO:0015149">
    <property type="term" value="F:hexose transmembrane transporter activity"/>
    <property type="evidence" value="ECO:0007669"/>
    <property type="project" value="TreeGrafter"/>
</dbReference>
<feature type="transmembrane region" description="Helical" evidence="6">
    <location>
        <begin position="280"/>
        <end position="299"/>
    </location>
</feature>
<reference evidence="9" key="1">
    <citation type="submission" date="2022-11" db="UniProtKB">
        <authorList>
            <consortium name="WormBaseParasite"/>
        </authorList>
    </citation>
    <scope>IDENTIFICATION</scope>
</reference>
<evidence type="ECO:0000256" key="1">
    <source>
        <dbReference type="ARBA" id="ARBA00004141"/>
    </source>
</evidence>
<feature type="region of interest" description="Disordered" evidence="5">
    <location>
        <begin position="503"/>
        <end position="534"/>
    </location>
</feature>
<feature type="transmembrane region" description="Helical" evidence="6">
    <location>
        <begin position="98"/>
        <end position="119"/>
    </location>
</feature>
<evidence type="ECO:0000256" key="4">
    <source>
        <dbReference type="ARBA" id="ARBA00023136"/>
    </source>
</evidence>
<keyword evidence="2 6" id="KW-0812">Transmembrane</keyword>
<evidence type="ECO:0000256" key="2">
    <source>
        <dbReference type="ARBA" id="ARBA00022692"/>
    </source>
</evidence>
<dbReference type="Gene3D" id="1.20.1250.20">
    <property type="entry name" value="MFS general substrate transporter like domains"/>
    <property type="match status" value="1"/>
</dbReference>
<evidence type="ECO:0000256" key="6">
    <source>
        <dbReference type="SAM" id="Phobius"/>
    </source>
</evidence>
<dbReference type="InterPro" id="IPR005828">
    <property type="entry name" value="MFS_sugar_transport-like"/>
</dbReference>
<evidence type="ECO:0000256" key="5">
    <source>
        <dbReference type="SAM" id="MobiDB-lite"/>
    </source>
</evidence>
<evidence type="ECO:0000259" key="7">
    <source>
        <dbReference type="PROSITE" id="PS50850"/>
    </source>
</evidence>
<dbReference type="InterPro" id="IPR020846">
    <property type="entry name" value="MFS_dom"/>
</dbReference>
<dbReference type="Pfam" id="PF00083">
    <property type="entry name" value="Sugar_tr"/>
    <property type="match status" value="1"/>
</dbReference>
<name>A0A914HT10_GLORO</name>
<organism evidence="8 9">
    <name type="scientific">Globodera rostochiensis</name>
    <name type="common">Golden nematode worm</name>
    <name type="synonym">Heterodera rostochiensis</name>
    <dbReference type="NCBI Taxonomy" id="31243"/>
    <lineage>
        <taxon>Eukaryota</taxon>
        <taxon>Metazoa</taxon>
        <taxon>Ecdysozoa</taxon>
        <taxon>Nematoda</taxon>
        <taxon>Chromadorea</taxon>
        <taxon>Rhabditida</taxon>
        <taxon>Tylenchina</taxon>
        <taxon>Tylenchomorpha</taxon>
        <taxon>Tylenchoidea</taxon>
        <taxon>Heteroderidae</taxon>
        <taxon>Heteroderinae</taxon>
        <taxon>Globodera</taxon>
    </lineage>
</organism>
<evidence type="ECO:0000313" key="9">
    <source>
        <dbReference type="WBParaSite" id="Gr19_v10_g3490.t2"/>
    </source>
</evidence>
<feature type="transmembrane region" description="Helical" evidence="6">
    <location>
        <begin position="401"/>
        <end position="423"/>
    </location>
</feature>
<feature type="transmembrane region" description="Helical" evidence="6">
    <location>
        <begin position="319"/>
        <end position="343"/>
    </location>
</feature>
<feature type="transmembrane region" description="Helical" evidence="6">
    <location>
        <begin position="363"/>
        <end position="381"/>
    </location>
</feature>
<dbReference type="GO" id="GO:0016020">
    <property type="term" value="C:membrane"/>
    <property type="evidence" value="ECO:0007669"/>
    <property type="project" value="UniProtKB-SubCell"/>
</dbReference>
<dbReference type="SUPFAM" id="SSF103473">
    <property type="entry name" value="MFS general substrate transporter"/>
    <property type="match status" value="1"/>
</dbReference>
<feature type="transmembrane region" description="Helical" evidence="6">
    <location>
        <begin position="464"/>
        <end position="483"/>
    </location>
</feature>
<protein>
    <submittedName>
        <fullName evidence="9">Major facilitator superfamily (MFS) profile domain-containing protein</fullName>
    </submittedName>
</protein>
<dbReference type="PANTHER" id="PTHR23503:SF108">
    <property type="entry name" value="MAJOR FACILITATOR SUPERFAMILY (MFS) PROFILE DOMAIN-CONTAINING PROTEIN"/>
    <property type="match status" value="1"/>
</dbReference>
<dbReference type="AlphaFoldDB" id="A0A914HT10"/>
<feature type="compositionally biased region" description="Low complexity" evidence="5">
    <location>
        <begin position="518"/>
        <end position="531"/>
    </location>
</feature>
<dbReference type="InterPro" id="IPR045263">
    <property type="entry name" value="GLUT"/>
</dbReference>
<keyword evidence="4 6" id="KW-0472">Membrane</keyword>